<evidence type="ECO:0000259" key="4">
    <source>
        <dbReference type="PROSITE" id="PS50125"/>
    </source>
</evidence>
<comment type="caution">
    <text evidence="5">The sequence shown here is derived from an EMBL/GenBank/DDBJ whole genome shotgun (WGS) entry which is preliminary data.</text>
</comment>
<keyword evidence="1" id="KW-0547">Nucleotide-binding</keyword>
<dbReference type="GO" id="GO:0035556">
    <property type="term" value="P:intracellular signal transduction"/>
    <property type="evidence" value="ECO:0007669"/>
    <property type="project" value="InterPro"/>
</dbReference>
<dbReference type="GO" id="GO:0009190">
    <property type="term" value="P:cyclic nucleotide biosynthetic process"/>
    <property type="evidence" value="ECO:0007669"/>
    <property type="project" value="InterPro"/>
</dbReference>
<accession>A0A5N5NGU8</accession>
<feature type="domain" description="Guanylate cyclase" evidence="4">
    <location>
        <begin position="185"/>
        <end position="263"/>
    </location>
</feature>
<evidence type="ECO:0000256" key="3">
    <source>
        <dbReference type="ARBA" id="ARBA00023239"/>
    </source>
</evidence>
<keyword evidence="2" id="KW-0067">ATP-binding</keyword>
<keyword evidence="6" id="KW-1185">Reference proteome</keyword>
<gene>
    <name evidence="5" type="ORF">PHYPO_G00247070</name>
</gene>
<dbReference type="PROSITE" id="PS50125">
    <property type="entry name" value="GUANYLATE_CYCLASE_2"/>
    <property type="match status" value="1"/>
</dbReference>
<dbReference type="EMBL" id="VFJC01000010">
    <property type="protein sequence ID" value="KAB5565921.1"/>
    <property type="molecule type" value="Genomic_DNA"/>
</dbReference>
<dbReference type="PANTHER" id="PTHR16305:SF28">
    <property type="entry name" value="GUANYLATE CYCLASE DOMAIN-CONTAINING PROTEIN"/>
    <property type="match status" value="1"/>
</dbReference>
<sequence>MILPADDVILAQWLEENIQLSDAISQAVQCALKILDECNVQRIAHSRKPRVKIAISAGRFSRVRVGDEEHQICVVFGPAVEDIRSAEALVEPGKIILSPEAWRLCDRENLTIEPIENQEAVTIYETGRGEHLQEIWPATVMFVNLQYAQTLMDLRGSCHKVSEIIAEQMFSCRAEICNIFFFEEGCIFLGVVGLPEDKRQDKAAVALQAAYRIHELCLQEISSLSTVSVGVTTGRVLYSLEQLPLNKKYTAYGHIVNLAAKLTTDYPGIVSCDVATKLYSMLPLSCLIPQVTRSQYDGVRYQDEINQM</sequence>
<name>A0A5N5NGU8_PANHP</name>
<dbReference type="SUPFAM" id="SSF55073">
    <property type="entry name" value="Nucleotide cyclase"/>
    <property type="match status" value="2"/>
</dbReference>
<dbReference type="Proteomes" id="UP000327468">
    <property type="component" value="Chromosome 9"/>
</dbReference>
<dbReference type="AlphaFoldDB" id="A0A5N5NGU8"/>
<protein>
    <recommendedName>
        <fullName evidence="4">Guanylate cyclase domain-containing protein</fullName>
    </recommendedName>
</protein>
<dbReference type="PANTHER" id="PTHR16305">
    <property type="entry name" value="TESTICULAR SOLUBLE ADENYLYL CYCLASE"/>
    <property type="match status" value="1"/>
</dbReference>
<dbReference type="InterPro" id="IPR029787">
    <property type="entry name" value="Nucleotide_cyclase"/>
</dbReference>
<dbReference type="GO" id="GO:0005737">
    <property type="term" value="C:cytoplasm"/>
    <property type="evidence" value="ECO:0007669"/>
    <property type="project" value="TreeGrafter"/>
</dbReference>
<evidence type="ECO:0000313" key="5">
    <source>
        <dbReference type="EMBL" id="KAB5565921.1"/>
    </source>
</evidence>
<proteinExistence type="predicted"/>
<dbReference type="GO" id="GO:0004016">
    <property type="term" value="F:adenylate cyclase activity"/>
    <property type="evidence" value="ECO:0007669"/>
    <property type="project" value="TreeGrafter"/>
</dbReference>
<dbReference type="Gene3D" id="3.30.70.1230">
    <property type="entry name" value="Nucleotide cyclase"/>
    <property type="match status" value="2"/>
</dbReference>
<reference evidence="5 6" key="1">
    <citation type="submission" date="2019-06" db="EMBL/GenBank/DDBJ databases">
        <title>A chromosome-scale genome assembly of the striped catfish, Pangasianodon hypophthalmus.</title>
        <authorList>
            <person name="Wen M."/>
            <person name="Zahm M."/>
            <person name="Roques C."/>
            <person name="Cabau C."/>
            <person name="Klopp C."/>
            <person name="Donnadieu C."/>
            <person name="Jouanno E."/>
            <person name="Avarre J.-C."/>
            <person name="Campet M."/>
            <person name="Ha T.T.T."/>
            <person name="Dugue R."/>
            <person name="Lampietro C."/>
            <person name="Louis A."/>
            <person name="Herpin A."/>
            <person name="Echchiki A."/>
            <person name="Berthelot C."/>
            <person name="Parey E."/>
            <person name="Roest-Crollius H."/>
            <person name="Braasch I."/>
            <person name="Postlethwait J."/>
            <person name="Bobe J."/>
            <person name="Montfort J."/>
            <person name="Bouchez O."/>
            <person name="Begum T."/>
            <person name="Schartl M."/>
            <person name="Guiguen Y."/>
        </authorList>
    </citation>
    <scope>NUCLEOTIDE SEQUENCE [LARGE SCALE GENOMIC DNA]</scope>
    <source>
        <strain evidence="5 6">Indonesia</strain>
        <tissue evidence="5">Blood</tissue>
    </source>
</reference>
<dbReference type="InterPro" id="IPR001054">
    <property type="entry name" value="A/G_cyclase"/>
</dbReference>
<keyword evidence="3" id="KW-0456">Lyase</keyword>
<evidence type="ECO:0000256" key="2">
    <source>
        <dbReference type="ARBA" id="ARBA00022840"/>
    </source>
</evidence>
<organism evidence="5 6">
    <name type="scientific">Pangasianodon hypophthalmus</name>
    <name type="common">Striped catfish</name>
    <name type="synonym">Helicophagus hypophthalmus</name>
    <dbReference type="NCBI Taxonomy" id="310915"/>
    <lineage>
        <taxon>Eukaryota</taxon>
        <taxon>Metazoa</taxon>
        <taxon>Chordata</taxon>
        <taxon>Craniata</taxon>
        <taxon>Vertebrata</taxon>
        <taxon>Euteleostomi</taxon>
        <taxon>Actinopterygii</taxon>
        <taxon>Neopterygii</taxon>
        <taxon>Teleostei</taxon>
        <taxon>Ostariophysi</taxon>
        <taxon>Siluriformes</taxon>
        <taxon>Pangasiidae</taxon>
        <taxon>Pangasianodon</taxon>
    </lineage>
</organism>
<dbReference type="GO" id="GO:0005524">
    <property type="term" value="F:ATP binding"/>
    <property type="evidence" value="ECO:0007669"/>
    <property type="project" value="UniProtKB-KW"/>
</dbReference>
<evidence type="ECO:0000313" key="6">
    <source>
        <dbReference type="Proteomes" id="UP000327468"/>
    </source>
</evidence>
<evidence type="ECO:0000256" key="1">
    <source>
        <dbReference type="ARBA" id="ARBA00022741"/>
    </source>
</evidence>